<evidence type="ECO:0000313" key="2">
    <source>
        <dbReference type="EMBL" id="RDJ19685.1"/>
    </source>
</evidence>
<feature type="transmembrane region" description="Helical" evidence="1">
    <location>
        <begin position="124"/>
        <end position="146"/>
    </location>
</feature>
<evidence type="ECO:0008006" key="4">
    <source>
        <dbReference type="Google" id="ProtNLM"/>
    </source>
</evidence>
<feature type="transmembrane region" description="Helical" evidence="1">
    <location>
        <begin position="84"/>
        <end position="104"/>
    </location>
</feature>
<gene>
    <name evidence="2" type="ORF">DWE98_28545</name>
</gene>
<keyword evidence="1" id="KW-0472">Membrane</keyword>
<keyword evidence="1" id="KW-1133">Transmembrane helix</keyword>
<name>A0A370KXG1_9HYPH</name>
<sequence>MGILFAFAPFIAFALVDRALGSVDGLLAGAAISIALVLRDALSGRVPKILEIGSLVLFAGIALYVITIGANFSVMAVRLLVDGGLLLVVLISLAAGVPFTLQYAREQVPPEFWNAPEFKRTNVVITSVWAAAFAVITGADAVLVFMSEVPRQVGVLTIVAALVFATKFTGWYPKQKHTPASGS</sequence>
<comment type="caution">
    <text evidence="2">The sequence shown here is derived from an EMBL/GenBank/DDBJ whole genome shotgun (WGS) entry which is preliminary data.</text>
</comment>
<feature type="transmembrane region" description="Helical" evidence="1">
    <location>
        <begin position="49"/>
        <end position="72"/>
    </location>
</feature>
<reference evidence="3" key="1">
    <citation type="submission" date="2018-07" db="EMBL/GenBank/DDBJ databases">
        <authorList>
            <person name="Safronova V.I."/>
            <person name="Chirak E.R."/>
            <person name="Sazanova A.L."/>
        </authorList>
    </citation>
    <scope>NUCLEOTIDE SEQUENCE [LARGE SCALE GENOMIC DNA]</scope>
    <source>
        <strain evidence="3">RCAM04685</strain>
    </source>
</reference>
<accession>A0A370KXG1</accession>
<evidence type="ECO:0000256" key="1">
    <source>
        <dbReference type="SAM" id="Phobius"/>
    </source>
</evidence>
<dbReference type="Proteomes" id="UP000255207">
    <property type="component" value="Unassembled WGS sequence"/>
</dbReference>
<keyword evidence="1" id="KW-0812">Transmembrane</keyword>
<dbReference type="AlphaFoldDB" id="A0A370KXG1"/>
<protein>
    <recommendedName>
        <fullName evidence="4">Intracellular septation protein A</fullName>
    </recommendedName>
</protein>
<organism evidence="2 3">
    <name type="scientific">Bosea caraganae</name>
    <dbReference type="NCBI Taxonomy" id="2763117"/>
    <lineage>
        <taxon>Bacteria</taxon>
        <taxon>Pseudomonadati</taxon>
        <taxon>Pseudomonadota</taxon>
        <taxon>Alphaproteobacteria</taxon>
        <taxon>Hyphomicrobiales</taxon>
        <taxon>Boseaceae</taxon>
        <taxon>Bosea</taxon>
    </lineage>
</organism>
<dbReference type="OrthoDB" id="3870305at2"/>
<feature type="transmembrane region" description="Helical" evidence="1">
    <location>
        <begin position="153"/>
        <end position="172"/>
    </location>
</feature>
<keyword evidence="3" id="KW-1185">Reference proteome</keyword>
<proteinExistence type="predicted"/>
<dbReference type="EMBL" id="QQTP01000031">
    <property type="protein sequence ID" value="RDJ19685.1"/>
    <property type="molecule type" value="Genomic_DNA"/>
</dbReference>
<evidence type="ECO:0000313" key="3">
    <source>
        <dbReference type="Proteomes" id="UP000255207"/>
    </source>
</evidence>